<evidence type="ECO:0000259" key="1">
    <source>
        <dbReference type="Pfam" id="PF00128"/>
    </source>
</evidence>
<keyword evidence="3" id="KW-1185">Reference proteome</keyword>
<feature type="domain" description="Glycosyl hydrolase family 13 catalytic" evidence="1">
    <location>
        <begin position="7"/>
        <end position="69"/>
    </location>
</feature>
<evidence type="ECO:0000313" key="2">
    <source>
        <dbReference type="EMBL" id="KSA04027.1"/>
    </source>
</evidence>
<comment type="caution">
    <text evidence="2">The sequence shown here is derived from an EMBL/GenBank/DDBJ whole genome shotgun (WGS) entry which is preliminary data.</text>
</comment>
<dbReference type="OrthoDB" id="1740265at2759"/>
<gene>
    <name evidence="2" type="ORF">AC631_00297</name>
</gene>
<reference evidence="2 3" key="1">
    <citation type="submission" date="2015-11" db="EMBL/GenBank/DDBJ databases">
        <title>The genome of Debaryomyces fabryi.</title>
        <authorList>
            <person name="Tafer H."/>
            <person name="Lopandic K."/>
        </authorList>
    </citation>
    <scope>NUCLEOTIDE SEQUENCE [LARGE SCALE GENOMIC DNA]</scope>
    <source>
        <strain evidence="2 3">CBS 789</strain>
    </source>
</reference>
<sequence length="76" mass="8892">MSNMVLSARDHGRPHVHWDDSANARFSSCVPWTKVNDNYTYINVQKQVEGPASLLSFWKECLKLRNLTKIYLFTDF</sequence>
<dbReference type="AlphaFoldDB" id="A0A0V1Q6A4"/>
<dbReference type="Gene3D" id="3.20.20.80">
    <property type="entry name" value="Glycosidases"/>
    <property type="match status" value="1"/>
</dbReference>
<dbReference type="InterPro" id="IPR006047">
    <property type="entry name" value="GH13_cat_dom"/>
</dbReference>
<evidence type="ECO:0000313" key="3">
    <source>
        <dbReference type="Proteomes" id="UP000054251"/>
    </source>
</evidence>
<dbReference type="InterPro" id="IPR017853">
    <property type="entry name" value="GH"/>
</dbReference>
<organism evidence="2 3">
    <name type="scientific">Debaryomyces fabryi</name>
    <dbReference type="NCBI Taxonomy" id="58627"/>
    <lineage>
        <taxon>Eukaryota</taxon>
        <taxon>Fungi</taxon>
        <taxon>Dikarya</taxon>
        <taxon>Ascomycota</taxon>
        <taxon>Saccharomycotina</taxon>
        <taxon>Pichiomycetes</taxon>
        <taxon>Debaryomycetaceae</taxon>
        <taxon>Debaryomyces</taxon>
    </lineage>
</organism>
<accession>A0A0V1Q6A4</accession>
<dbReference type="Proteomes" id="UP000054251">
    <property type="component" value="Unassembled WGS sequence"/>
</dbReference>
<dbReference type="RefSeq" id="XP_015470129.1">
    <property type="nucleotide sequence ID" value="XM_015609127.1"/>
</dbReference>
<dbReference type="GO" id="GO:0005975">
    <property type="term" value="P:carbohydrate metabolic process"/>
    <property type="evidence" value="ECO:0007669"/>
    <property type="project" value="InterPro"/>
</dbReference>
<proteinExistence type="predicted"/>
<dbReference type="EMBL" id="LMYN01000003">
    <property type="protein sequence ID" value="KSA04027.1"/>
    <property type="molecule type" value="Genomic_DNA"/>
</dbReference>
<dbReference type="Pfam" id="PF00128">
    <property type="entry name" value="Alpha-amylase"/>
    <property type="match status" value="1"/>
</dbReference>
<name>A0A0V1Q6A4_9ASCO</name>
<protein>
    <recommendedName>
        <fullName evidence="1">Glycosyl hydrolase family 13 catalytic domain-containing protein</fullName>
    </recommendedName>
</protein>
<dbReference type="GeneID" id="26837306"/>
<dbReference type="SUPFAM" id="SSF51445">
    <property type="entry name" value="(Trans)glycosidases"/>
    <property type="match status" value="1"/>
</dbReference>